<evidence type="ECO:0000256" key="1">
    <source>
        <dbReference type="SAM" id="Phobius"/>
    </source>
</evidence>
<dbReference type="Proteomes" id="UP000184050">
    <property type="component" value="Unassembled WGS sequence"/>
</dbReference>
<dbReference type="OrthoDB" id="1123171at2"/>
<sequence length="181" mass="20864">MKRLLILFFLTILTQPLWAQNEIGPEGHKLLWLFLVLVAAIGALFYFVKLPAFSQIKGGPFIKRKKVSIALVKDRLYYPDELMLTVTNEGNSAVDIDRPLLVLSSIWYKRKFKLKGTNNASFYPLYLDKGQSHSLKIDLNRFYSHDKTLKKLPKASVLVKEVEGKRLGTKSVFLRKTLFKF</sequence>
<keyword evidence="1" id="KW-0812">Transmembrane</keyword>
<dbReference type="AlphaFoldDB" id="A0A1M6HAI2"/>
<evidence type="ECO:0000313" key="3">
    <source>
        <dbReference type="Proteomes" id="UP000184050"/>
    </source>
</evidence>
<protein>
    <submittedName>
        <fullName evidence="2">Uncharacterized protein</fullName>
    </submittedName>
</protein>
<proteinExistence type="predicted"/>
<accession>A0A1M6HAI2</accession>
<keyword evidence="1" id="KW-0472">Membrane</keyword>
<dbReference type="EMBL" id="FQZE01000013">
    <property type="protein sequence ID" value="SHJ19241.1"/>
    <property type="molecule type" value="Genomic_DNA"/>
</dbReference>
<keyword evidence="3" id="KW-1185">Reference proteome</keyword>
<dbReference type="RefSeq" id="WP_073168876.1">
    <property type="nucleotide sequence ID" value="NZ_FQZE01000013.1"/>
</dbReference>
<reference evidence="2 3" key="1">
    <citation type="submission" date="2016-11" db="EMBL/GenBank/DDBJ databases">
        <authorList>
            <person name="Jaros S."/>
            <person name="Januszkiewicz K."/>
            <person name="Wedrychowicz H."/>
        </authorList>
    </citation>
    <scope>NUCLEOTIDE SEQUENCE [LARGE SCALE GENOMIC DNA]</scope>
    <source>
        <strain evidence="2 3">DSM 27063</strain>
    </source>
</reference>
<name>A0A1M6HAI2_9BACT</name>
<dbReference type="STRING" id="1168035.SAMN05444280_11313"/>
<keyword evidence="1" id="KW-1133">Transmembrane helix</keyword>
<feature type="transmembrane region" description="Helical" evidence="1">
    <location>
        <begin position="29"/>
        <end position="48"/>
    </location>
</feature>
<organism evidence="2 3">
    <name type="scientific">Tangfeifania diversioriginum</name>
    <dbReference type="NCBI Taxonomy" id="1168035"/>
    <lineage>
        <taxon>Bacteria</taxon>
        <taxon>Pseudomonadati</taxon>
        <taxon>Bacteroidota</taxon>
        <taxon>Bacteroidia</taxon>
        <taxon>Marinilabiliales</taxon>
        <taxon>Prolixibacteraceae</taxon>
        <taxon>Tangfeifania</taxon>
    </lineage>
</organism>
<evidence type="ECO:0000313" key="2">
    <source>
        <dbReference type="EMBL" id="SHJ19241.1"/>
    </source>
</evidence>
<gene>
    <name evidence="2" type="ORF">SAMN05444280_11313</name>
</gene>